<accession>A0A5E4R3T3</accession>
<evidence type="ECO:0000313" key="3">
    <source>
        <dbReference type="Proteomes" id="UP000324832"/>
    </source>
</evidence>
<name>A0A5E4R3T3_9NEOP</name>
<dbReference type="EMBL" id="FZQP02006926">
    <property type="protein sequence ID" value="VVD05068.1"/>
    <property type="molecule type" value="Genomic_DNA"/>
</dbReference>
<sequence>AQPWRKANYFVEPSKQFNYGIKITNHWVQYTSKVTNMCSSGHMMKIRSSISDHKVIMTYVCLDDGKPGVDEDDHCCKTSDKFEDKLEEDRPIRVERSKALHELVESHRHDDAIYGESTHKAVKYNITPSITTIRLPDVEEESNDPRNQANILKLTKMKWLTEAQEESPESSSPSLSPTNSTVSTCSRESYDSHSKIYPCISSGDKCLSTILRLDKEHNMFGLSNIAIVGKKTSRRSRKDDERPAFPQTAIVQVCCGGSCCRHKSNTDLPASLKCGGCRACCKDPYCSFCVGSCGTPCEEPPCPSVFKIICQKCKVPCVSSRCLMDSSNSFGLKISLKRKAKFEPPVVELTPRSSCVLQKPVAARTCTHTPRCLPPSSCFPYLMPCYWPARPGAPCNHPSRCFHTPPCRAPKRPKPPKCAEYICPKQGKCADNKEKCPNKTCPGNNPEMKKAILSRFGDK</sequence>
<dbReference type="AlphaFoldDB" id="A0A5E4R3T3"/>
<proteinExistence type="predicted"/>
<feature type="region of interest" description="Disordered" evidence="1">
    <location>
        <begin position="162"/>
        <end position="186"/>
    </location>
</feature>
<feature type="non-terminal residue" evidence="2">
    <location>
        <position position="1"/>
    </location>
</feature>
<feature type="compositionally biased region" description="Low complexity" evidence="1">
    <location>
        <begin position="169"/>
        <end position="184"/>
    </location>
</feature>
<keyword evidence="3" id="KW-1185">Reference proteome</keyword>
<evidence type="ECO:0000256" key="1">
    <source>
        <dbReference type="SAM" id="MobiDB-lite"/>
    </source>
</evidence>
<evidence type="ECO:0000313" key="2">
    <source>
        <dbReference type="EMBL" id="VVD05068.1"/>
    </source>
</evidence>
<organism evidence="2 3">
    <name type="scientific">Leptidea sinapis</name>
    <dbReference type="NCBI Taxonomy" id="189913"/>
    <lineage>
        <taxon>Eukaryota</taxon>
        <taxon>Metazoa</taxon>
        <taxon>Ecdysozoa</taxon>
        <taxon>Arthropoda</taxon>
        <taxon>Hexapoda</taxon>
        <taxon>Insecta</taxon>
        <taxon>Pterygota</taxon>
        <taxon>Neoptera</taxon>
        <taxon>Endopterygota</taxon>
        <taxon>Lepidoptera</taxon>
        <taxon>Glossata</taxon>
        <taxon>Ditrysia</taxon>
        <taxon>Papilionoidea</taxon>
        <taxon>Pieridae</taxon>
        <taxon>Dismorphiinae</taxon>
        <taxon>Leptidea</taxon>
    </lineage>
</organism>
<reference evidence="2 3" key="1">
    <citation type="submission" date="2017-07" db="EMBL/GenBank/DDBJ databases">
        <authorList>
            <person name="Talla V."/>
            <person name="Backstrom N."/>
        </authorList>
    </citation>
    <scope>NUCLEOTIDE SEQUENCE [LARGE SCALE GENOMIC DNA]</scope>
</reference>
<dbReference type="Proteomes" id="UP000324832">
    <property type="component" value="Unassembled WGS sequence"/>
</dbReference>
<protein>
    <submittedName>
        <fullName evidence="2">Uncharacterized protein</fullName>
    </submittedName>
</protein>
<gene>
    <name evidence="2" type="ORF">LSINAPIS_LOCUS14686</name>
</gene>